<dbReference type="Proteomes" id="UP000050929">
    <property type="component" value="Unassembled WGS sequence"/>
</dbReference>
<keyword evidence="3" id="KW-1185">Reference proteome</keyword>
<keyword evidence="1" id="KW-0732">Signal</keyword>
<dbReference type="InterPro" id="IPR047750">
    <property type="entry name" value="YdjY-like"/>
</dbReference>
<organism evidence="2 3">
    <name type="scientific">Companilactobacillus tucceti DSM 20183</name>
    <dbReference type="NCBI Taxonomy" id="1423811"/>
    <lineage>
        <taxon>Bacteria</taxon>
        <taxon>Bacillati</taxon>
        <taxon>Bacillota</taxon>
        <taxon>Bacilli</taxon>
        <taxon>Lactobacillales</taxon>
        <taxon>Lactobacillaceae</taxon>
        <taxon>Companilactobacillus</taxon>
    </lineage>
</organism>
<proteinExistence type="predicted"/>
<reference evidence="2 3" key="1">
    <citation type="journal article" date="2015" name="Genome Announc.">
        <title>Expanding the biotechnology potential of lactobacilli through comparative genomics of 213 strains and associated genera.</title>
        <authorList>
            <person name="Sun Z."/>
            <person name="Harris H.M."/>
            <person name="McCann A."/>
            <person name="Guo C."/>
            <person name="Argimon S."/>
            <person name="Zhang W."/>
            <person name="Yang X."/>
            <person name="Jeffery I.B."/>
            <person name="Cooney J.C."/>
            <person name="Kagawa T.F."/>
            <person name="Liu W."/>
            <person name="Song Y."/>
            <person name="Salvetti E."/>
            <person name="Wrobel A."/>
            <person name="Rasinkangas P."/>
            <person name="Parkhill J."/>
            <person name="Rea M.C."/>
            <person name="O'Sullivan O."/>
            <person name="Ritari J."/>
            <person name="Douillard F.P."/>
            <person name="Paul Ross R."/>
            <person name="Yang R."/>
            <person name="Briner A.E."/>
            <person name="Felis G.E."/>
            <person name="de Vos W.M."/>
            <person name="Barrangou R."/>
            <person name="Klaenhammer T.R."/>
            <person name="Caufield P.W."/>
            <person name="Cui Y."/>
            <person name="Zhang H."/>
            <person name="O'Toole P.W."/>
        </authorList>
    </citation>
    <scope>NUCLEOTIDE SEQUENCE [LARGE SCALE GENOMIC DNA]</scope>
    <source>
        <strain evidence="2 3">DSM 20183</strain>
    </source>
</reference>
<evidence type="ECO:0008006" key="4">
    <source>
        <dbReference type="Google" id="ProtNLM"/>
    </source>
</evidence>
<dbReference type="STRING" id="1423811.FC72_GL001072"/>
<dbReference type="NCBIfam" id="NF040466">
    <property type="entry name" value="ydjY_domain"/>
    <property type="match status" value="1"/>
</dbReference>
<dbReference type="AlphaFoldDB" id="A0A0R1J4M9"/>
<dbReference type="EMBL" id="AZDG01000021">
    <property type="protein sequence ID" value="KRK63833.1"/>
    <property type="molecule type" value="Genomic_DNA"/>
</dbReference>
<evidence type="ECO:0000313" key="3">
    <source>
        <dbReference type="Proteomes" id="UP000050929"/>
    </source>
</evidence>
<dbReference type="RefSeq" id="WP_057766906.1">
    <property type="nucleotide sequence ID" value="NZ_AZDG01000021.1"/>
</dbReference>
<feature type="chain" id="PRO_5039187283" description="Lipoprotein" evidence="1">
    <location>
        <begin position="23"/>
        <end position="210"/>
    </location>
</feature>
<protein>
    <recommendedName>
        <fullName evidence="4">Lipoprotein</fullName>
    </recommendedName>
</protein>
<sequence length="210" mass="22797">MKKKSLLISFFASLLVIIGMFAVSDVTAPAAKLSSDNPIQMNKKKKTITMLTTVNGTYFTQGTRHVIVNSDGTNGNKSLLKTDVQPKQVYKDLKKLGAKPGDNVTKQSKPGTKVKGTKVKVYFVINGKKMRAEKAVQVNGKDVKNLDFKFGGNMAMNNKMKTGCVLCFDSCAVGTVSGSKYGTEYGEHFTGKSSVLPKDGKQVKVIMQVK</sequence>
<gene>
    <name evidence="2" type="ORF">FC72_GL001072</name>
</gene>
<dbReference type="OrthoDB" id="6571992at2"/>
<accession>A0A0R1J4M9</accession>
<dbReference type="PATRIC" id="fig|1423811.3.peg.1085"/>
<comment type="caution">
    <text evidence="2">The sequence shown here is derived from an EMBL/GenBank/DDBJ whole genome shotgun (WGS) entry which is preliminary data.</text>
</comment>
<feature type="signal peptide" evidence="1">
    <location>
        <begin position="1"/>
        <end position="22"/>
    </location>
</feature>
<name>A0A0R1J4M9_9LACO</name>
<evidence type="ECO:0000313" key="2">
    <source>
        <dbReference type="EMBL" id="KRK63833.1"/>
    </source>
</evidence>
<evidence type="ECO:0000256" key="1">
    <source>
        <dbReference type="SAM" id="SignalP"/>
    </source>
</evidence>